<dbReference type="PANTHER" id="PTHR43663">
    <property type="entry name" value="CHROMATE TRANSPORT PROTEIN-RELATED"/>
    <property type="match status" value="1"/>
</dbReference>
<feature type="transmembrane region" description="Helical" evidence="7">
    <location>
        <begin position="12"/>
        <end position="34"/>
    </location>
</feature>
<feature type="transmembrane region" description="Helical" evidence="7">
    <location>
        <begin position="55"/>
        <end position="76"/>
    </location>
</feature>
<dbReference type="GO" id="GO:0015109">
    <property type="term" value="F:chromate transmembrane transporter activity"/>
    <property type="evidence" value="ECO:0007669"/>
    <property type="project" value="InterPro"/>
</dbReference>
<dbReference type="RefSeq" id="WP_130430627.1">
    <property type="nucleotide sequence ID" value="NZ_SHKP01000004.1"/>
</dbReference>
<accession>A0A4Q7W128</accession>
<sequence>MTALHWIGWDTWFALFSHFLLLSMLAIGGAITVAPDMHRWMVGEQQLITDAQFTSSIAIAQAAPGPNVLFVAVLGYQAGGLAGAAATLLGIMLPSTTIALAVARFGQARADWKSIRAFKLGMAPITLALMLATGWLLAASGADWRSLALTALAALAVWKTRLHLLVLIGVGGLAGALGWV</sequence>
<dbReference type="Pfam" id="PF02417">
    <property type="entry name" value="Chromate_transp"/>
    <property type="match status" value="1"/>
</dbReference>
<evidence type="ECO:0000256" key="2">
    <source>
        <dbReference type="ARBA" id="ARBA00005262"/>
    </source>
</evidence>
<organism evidence="8 9">
    <name type="scientific">Rivibacter subsaxonicus</name>
    <dbReference type="NCBI Taxonomy" id="457575"/>
    <lineage>
        <taxon>Bacteria</taxon>
        <taxon>Pseudomonadati</taxon>
        <taxon>Pseudomonadota</taxon>
        <taxon>Betaproteobacteria</taxon>
        <taxon>Burkholderiales</taxon>
        <taxon>Rivibacter</taxon>
    </lineage>
</organism>
<keyword evidence="9" id="KW-1185">Reference proteome</keyword>
<protein>
    <submittedName>
        <fullName evidence="8">Chromate transporter</fullName>
    </submittedName>
</protein>
<feature type="transmembrane region" description="Helical" evidence="7">
    <location>
        <begin position="162"/>
        <end position="179"/>
    </location>
</feature>
<evidence type="ECO:0000256" key="4">
    <source>
        <dbReference type="ARBA" id="ARBA00022692"/>
    </source>
</evidence>
<evidence type="ECO:0000256" key="6">
    <source>
        <dbReference type="ARBA" id="ARBA00023136"/>
    </source>
</evidence>
<dbReference type="GO" id="GO:0005886">
    <property type="term" value="C:plasma membrane"/>
    <property type="evidence" value="ECO:0007669"/>
    <property type="project" value="UniProtKB-SubCell"/>
</dbReference>
<dbReference type="Proteomes" id="UP000293671">
    <property type="component" value="Unassembled WGS sequence"/>
</dbReference>
<dbReference type="AlphaFoldDB" id="A0A4Q7W128"/>
<evidence type="ECO:0000313" key="8">
    <source>
        <dbReference type="EMBL" id="RZU02911.1"/>
    </source>
</evidence>
<evidence type="ECO:0000256" key="7">
    <source>
        <dbReference type="SAM" id="Phobius"/>
    </source>
</evidence>
<dbReference type="EMBL" id="SHKP01000004">
    <property type="protein sequence ID" value="RZU02911.1"/>
    <property type="molecule type" value="Genomic_DNA"/>
</dbReference>
<dbReference type="PANTHER" id="PTHR43663:SF1">
    <property type="entry name" value="CHROMATE TRANSPORTER"/>
    <property type="match status" value="1"/>
</dbReference>
<evidence type="ECO:0000256" key="1">
    <source>
        <dbReference type="ARBA" id="ARBA00004651"/>
    </source>
</evidence>
<keyword evidence="4 7" id="KW-0812">Transmembrane</keyword>
<feature type="transmembrane region" description="Helical" evidence="7">
    <location>
        <begin position="117"/>
        <end position="142"/>
    </location>
</feature>
<evidence type="ECO:0000256" key="5">
    <source>
        <dbReference type="ARBA" id="ARBA00022989"/>
    </source>
</evidence>
<dbReference type="InterPro" id="IPR003370">
    <property type="entry name" value="Chromate_transpt"/>
</dbReference>
<evidence type="ECO:0000256" key="3">
    <source>
        <dbReference type="ARBA" id="ARBA00022475"/>
    </source>
</evidence>
<evidence type="ECO:0000313" key="9">
    <source>
        <dbReference type="Proteomes" id="UP000293671"/>
    </source>
</evidence>
<gene>
    <name evidence="8" type="ORF">EV670_0942</name>
</gene>
<reference evidence="8 9" key="1">
    <citation type="submission" date="2019-02" db="EMBL/GenBank/DDBJ databases">
        <title>Genomic Encyclopedia of Type Strains, Phase IV (KMG-IV): sequencing the most valuable type-strain genomes for metagenomic binning, comparative biology and taxonomic classification.</title>
        <authorList>
            <person name="Goeker M."/>
        </authorList>
    </citation>
    <scope>NUCLEOTIDE SEQUENCE [LARGE SCALE GENOMIC DNA]</scope>
    <source>
        <strain evidence="8 9">DSM 19570</strain>
    </source>
</reference>
<keyword evidence="5 7" id="KW-1133">Transmembrane helix</keyword>
<comment type="subcellular location">
    <subcellularLocation>
        <location evidence="1">Cell membrane</location>
        <topology evidence="1">Multi-pass membrane protein</topology>
    </subcellularLocation>
</comment>
<comment type="similarity">
    <text evidence="2">Belongs to the chromate ion transporter (CHR) (TC 2.A.51) family.</text>
</comment>
<keyword evidence="6 7" id="KW-0472">Membrane</keyword>
<name>A0A4Q7W128_9BURK</name>
<proteinExistence type="inferred from homology"/>
<feature type="transmembrane region" description="Helical" evidence="7">
    <location>
        <begin position="82"/>
        <end position="105"/>
    </location>
</feature>
<dbReference type="InterPro" id="IPR052518">
    <property type="entry name" value="CHR_Transporter"/>
</dbReference>
<dbReference type="OrthoDB" id="556585at2"/>
<comment type="caution">
    <text evidence="8">The sequence shown here is derived from an EMBL/GenBank/DDBJ whole genome shotgun (WGS) entry which is preliminary data.</text>
</comment>
<keyword evidence="3" id="KW-1003">Cell membrane</keyword>